<dbReference type="STRING" id="37625.SAMN05660420_01296"/>
<dbReference type="Pfam" id="PF19676">
    <property type="entry name" value="DUF6178"/>
    <property type="match status" value="1"/>
</dbReference>
<dbReference type="InterPro" id="IPR045750">
    <property type="entry name" value="DUF6178"/>
</dbReference>
<reference evidence="1 2" key="1">
    <citation type="submission" date="2016-10" db="EMBL/GenBank/DDBJ databases">
        <authorList>
            <person name="de Groot N.N."/>
        </authorList>
    </citation>
    <scope>NUCLEOTIDE SEQUENCE [LARGE SCALE GENOMIC DNA]</scope>
    <source>
        <strain evidence="1 2">DSM 7343</strain>
    </source>
</reference>
<proteinExistence type="predicted"/>
<organism evidence="1 2">
    <name type="scientific">Desulfuromusa kysingii</name>
    <dbReference type="NCBI Taxonomy" id="37625"/>
    <lineage>
        <taxon>Bacteria</taxon>
        <taxon>Pseudomonadati</taxon>
        <taxon>Thermodesulfobacteriota</taxon>
        <taxon>Desulfuromonadia</taxon>
        <taxon>Desulfuromonadales</taxon>
        <taxon>Geopsychrobacteraceae</taxon>
        <taxon>Desulfuromusa</taxon>
    </lineage>
</organism>
<dbReference type="AlphaFoldDB" id="A0A1H3YLW0"/>
<evidence type="ECO:0000313" key="2">
    <source>
        <dbReference type="Proteomes" id="UP000199409"/>
    </source>
</evidence>
<dbReference type="EMBL" id="FNQN01000003">
    <property type="protein sequence ID" value="SEA12589.1"/>
    <property type="molecule type" value="Genomic_DNA"/>
</dbReference>
<accession>A0A1H3YLW0</accession>
<protein>
    <submittedName>
        <fullName evidence="1">Uncharacterized protein</fullName>
    </submittedName>
</protein>
<dbReference type="Proteomes" id="UP000199409">
    <property type="component" value="Unassembled WGS sequence"/>
</dbReference>
<sequence length="559" mass="63295">MTKITLPSKRQVGHLTLLRQGRNISLAEYNALTADEQLSMIHQAQGKQKYDLILNSKNNKKLVPKLHPQELYLMVNELGAEYSTELLALATPEQLTTLLDLDCWDHDNLSPILSLHWLELLLGTGEEKVCQLAREMDPEILALFLKKHLFISRGLEAYDDDDAENAKRLEGVYDIQYSSENAAKVIGAILKIWMELEQQSYLYIMEKIRGENATVLEEEVYQARSNRLLDLGIIPAIEAKEIYSYRDPDTFVPGGKSDFHLEAEDLQHPAALLACAHPNNLLAELLSGGIDHATASELLFLANRKMSADNIDVAEAKYVSTAFQSTYDTLNLALEFLAGSDIDKAEEIFKTTYLLHLFQVGNSLIKKLQDQAEKIRLSSIYPYLDYPELLFIDSLLQNPPYFYQEAFEEKSSNLQPITTTKELKRIERRLAQVESLQELFTTILPFKLPAVAAETDDDERPSLSGIFLTAVANQLLEREFTPAPLTTADLPLLREKSIVDDQISATFCADISESMHQLAPECDFFVRFCLDVWDQIFLDLEPLTEQSPVFNTLLIADQD</sequence>
<keyword evidence="2" id="KW-1185">Reference proteome</keyword>
<dbReference type="OrthoDB" id="5479105at2"/>
<gene>
    <name evidence="1" type="ORF">SAMN05660420_01296</name>
</gene>
<dbReference type="RefSeq" id="WP_092345918.1">
    <property type="nucleotide sequence ID" value="NZ_FNQN01000003.1"/>
</dbReference>
<name>A0A1H3YLW0_9BACT</name>
<evidence type="ECO:0000313" key="1">
    <source>
        <dbReference type="EMBL" id="SEA12589.1"/>
    </source>
</evidence>